<dbReference type="eggNOG" id="COG3829">
    <property type="taxonomic scope" value="Bacteria"/>
</dbReference>
<keyword evidence="2" id="KW-0812">Transmembrane</keyword>
<dbReference type="Pfam" id="PF00497">
    <property type="entry name" value="SBP_bac_3"/>
    <property type="match status" value="1"/>
</dbReference>
<dbReference type="InterPro" id="IPR035965">
    <property type="entry name" value="PAS-like_dom_sf"/>
</dbReference>
<dbReference type="Gene3D" id="3.30.450.20">
    <property type="entry name" value="PAS domain"/>
    <property type="match status" value="1"/>
</dbReference>
<proteinExistence type="predicted"/>
<dbReference type="EC" id="2.7.13.3" evidence="6"/>
<dbReference type="PATRIC" id="fig|1454004.3.peg.390"/>
<dbReference type="eggNOG" id="COG0834">
    <property type="taxonomic scope" value="Bacteria"/>
</dbReference>
<dbReference type="SMART" id="SM00062">
    <property type="entry name" value="PBPb"/>
    <property type="match status" value="1"/>
</dbReference>
<dbReference type="CDD" id="cd00130">
    <property type="entry name" value="PAS"/>
    <property type="match status" value="1"/>
</dbReference>
<keyword evidence="2" id="KW-0472">Membrane</keyword>
<dbReference type="PROSITE" id="PS50113">
    <property type="entry name" value="PAC"/>
    <property type="match status" value="1"/>
</dbReference>
<evidence type="ECO:0000256" key="2">
    <source>
        <dbReference type="SAM" id="Phobius"/>
    </source>
</evidence>
<dbReference type="STRING" id="1454004.AW11_00379"/>
<accession>A0A011P7V4</accession>
<name>A0A011P7V4_ACCRE</name>
<dbReference type="CDD" id="cd01007">
    <property type="entry name" value="PBP2_BvgS_HisK_like"/>
    <property type="match status" value="1"/>
</dbReference>
<feature type="transmembrane region" description="Helical" evidence="2">
    <location>
        <begin position="295"/>
        <end position="317"/>
    </location>
</feature>
<protein>
    <submittedName>
        <fullName evidence="6">Virulence sensor protein BvgS</fullName>
        <ecNumber evidence="6">2.7.13.3</ecNumber>
    </submittedName>
</protein>
<evidence type="ECO:0000256" key="3">
    <source>
        <dbReference type="SAM" id="SignalP"/>
    </source>
</evidence>
<dbReference type="AlphaFoldDB" id="A0A011P7V4"/>
<gene>
    <name evidence="6" type="primary">bvgS</name>
    <name evidence="6" type="ORF">AW11_00379</name>
</gene>
<dbReference type="Gene3D" id="2.10.70.100">
    <property type="match status" value="1"/>
</dbReference>
<dbReference type="Pfam" id="PF08447">
    <property type="entry name" value="PAS_3"/>
    <property type="match status" value="1"/>
</dbReference>
<dbReference type="InterPro" id="IPR000700">
    <property type="entry name" value="PAS-assoc_C"/>
</dbReference>
<feature type="domain" description="PAS" evidence="4">
    <location>
        <begin position="359"/>
        <end position="406"/>
    </location>
</feature>
<dbReference type="InterPro" id="IPR013655">
    <property type="entry name" value="PAS_fold_3"/>
</dbReference>
<dbReference type="PROSITE" id="PS50112">
    <property type="entry name" value="PAS"/>
    <property type="match status" value="1"/>
</dbReference>
<organism evidence="6 7">
    <name type="scientific">Accumulibacter regalis</name>
    <dbReference type="NCBI Taxonomy" id="522306"/>
    <lineage>
        <taxon>Bacteria</taxon>
        <taxon>Pseudomonadati</taxon>
        <taxon>Pseudomonadota</taxon>
        <taxon>Betaproteobacteria</taxon>
        <taxon>Candidatus Accumulibacter</taxon>
    </lineage>
</organism>
<comment type="caution">
    <text evidence="6">The sequence shown here is derived from an EMBL/GenBank/DDBJ whole genome shotgun (WGS) entry which is preliminary data.</text>
</comment>
<evidence type="ECO:0000256" key="1">
    <source>
        <dbReference type="ARBA" id="ARBA00022729"/>
    </source>
</evidence>
<evidence type="ECO:0000259" key="5">
    <source>
        <dbReference type="PROSITE" id="PS50113"/>
    </source>
</evidence>
<evidence type="ECO:0000313" key="7">
    <source>
        <dbReference type="Proteomes" id="UP000022141"/>
    </source>
</evidence>
<dbReference type="SUPFAM" id="SSF55785">
    <property type="entry name" value="PYP-like sensor domain (PAS domain)"/>
    <property type="match status" value="1"/>
</dbReference>
<dbReference type="InterPro" id="IPR000014">
    <property type="entry name" value="PAS"/>
</dbReference>
<dbReference type="Proteomes" id="UP000022141">
    <property type="component" value="Unassembled WGS sequence"/>
</dbReference>
<evidence type="ECO:0000259" key="4">
    <source>
        <dbReference type="PROSITE" id="PS50112"/>
    </source>
</evidence>
<dbReference type="InterPro" id="IPR001638">
    <property type="entry name" value="Solute-binding_3/MltF_N"/>
</dbReference>
<evidence type="ECO:0000313" key="6">
    <source>
        <dbReference type="EMBL" id="EXI91038.1"/>
    </source>
</evidence>
<feature type="chain" id="PRO_5001461496" evidence="3">
    <location>
        <begin position="26"/>
        <end position="515"/>
    </location>
</feature>
<dbReference type="Gene3D" id="3.40.190.10">
    <property type="entry name" value="Periplasmic binding protein-like II"/>
    <property type="match status" value="2"/>
</dbReference>
<feature type="signal peptide" evidence="3">
    <location>
        <begin position="1"/>
        <end position="25"/>
    </location>
</feature>
<keyword evidence="2" id="KW-1133">Transmembrane helix</keyword>
<dbReference type="NCBIfam" id="TIGR00229">
    <property type="entry name" value="sensory_box"/>
    <property type="match status" value="1"/>
</dbReference>
<dbReference type="PANTHER" id="PTHR35936">
    <property type="entry name" value="MEMBRANE-BOUND LYTIC MUREIN TRANSGLYCOSYLASE F"/>
    <property type="match status" value="1"/>
</dbReference>
<feature type="domain" description="PAC" evidence="5">
    <location>
        <begin position="412"/>
        <end position="464"/>
    </location>
</feature>
<dbReference type="GO" id="GO:0004673">
    <property type="term" value="F:protein histidine kinase activity"/>
    <property type="evidence" value="ECO:0007669"/>
    <property type="project" value="UniProtKB-EC"/>
</dbReference>
<keyword evidence="6" id="KW-0808">Transferase</keyword>
<reference evidence="6" key="1">
    <citation type="submission" date="2014-02" db="EMBL/GenBank/DDBJ databases">
        <title>Expanding our view of genomic diversity in Candidatus Accumulibacter clades.</title>
        <authorList>
            <person name="Skennerton C.T."/>
            <person name="Barr J.J."/>
            <person name="Slater F.R."/>
            <person name="Bond P.L."/>
            <person name="Tyson G.W."/>
        </authorList>
    </citation>
    <scope>NUCLEOTIDE SEQUENCE [LARGE SCALE GENOMIC DNA]</scope>
</reference>
<keyword evidence="7" id="KW-1185">Reference proteome</keyword>
<dbReference type="EMBL" id="JEMY01000003">
    <property type="protein sequence ID" value="EXI91038.1"/>
    <property type="molecule type" value="Genomic_DNA"/>
</dbReference>
<sequence length="515" mass="57736">MPLVVRLLTGLCLLMLLAASASLRAAGLELSSAERAWVAEHPVIRMGIDAGYGPYTFVDENGRVQGVAADFMAEIAALLGVRFEFVADLSWMQLMDAVRARQLDAVATVVHLPEREAFLEFSAPYLITPLVVVTRRETAQLHSLKDLEALRLVLVEGYSSSRRVLDEHPAGCSTNTRSCAPCWSPIRLTACVRWPPALRAVASGAADAYVGVIGVNIFLAAQNGITNLKVNVAFDMADNNQRFGVRKDWPELAPLLDKAFAAIPVERRNAILQRWVPQQAEQLVRLSKPTLLVRAVPWLLGALALALVAYLVILGWNRQLKRELARRQHALDASEKRQKASVALAHLGHWEFRVADGRILWSDETYRLFGLEPQSLQLSYEELIARVHPDDRDLHDAYLQRMLDSRPGDDIGELWYRLLRPDGSVREVSVRVDIDYDETGKPSRLFGAIQDVTDWRAMQRKLQSQLDELTRWQAVMLGREHRVQELKVEINALLAEHGQPPRYPSQAVHGSTARN</sequence>
<dbReference type="SUPFAM" id="SSF53850">
    <property type="entry name" value="Periplasmic binding protein-like II"/>
    <property type="match status" value="1"/>
</dbReference>
<keyword evidence="1 3" id="KW-0732">Signal</keyword>